<dbReference type="SMART" id="SM00449">
    <property type="entry name" value="SPRY"/>
    <property type="match status" value="1"/>
</dbReference>
<dbReference type="Proteomes" id="UP000780801">
    <property type="component" value="Unassembled WGS sequence"/>
</dbReference>
<dbReference type="InterPro" id="IPR013320">
    <property type="entry name" value="ConA-like_dom_sf"/>
</dbReference>
<evidence type="ECO:0000256" key="4">
    <source>
        <dbReference type="ARBA" id="ARBA00023136"/>
    </source>
</evidence>
<evidence type="ECO:0000313" key="9">
    <source>
        <dbReference type="Proteomes" id="UP000780801"/>
    </source>
</evidence>
<feature type="region of interest" description="Disordered" evidence="5">
    <location>
        <begin position="412"/>
        <end position="437"/>
    </location>
</feature>
<evidence type="ECO:0000256" key="1">
    <source>
        <dbReference type="ARBA" id="ARBA00004167"/>
    </source>
</evidence>
<keyword evidence="2 6" id="KW-0812">Transmembrane</keyword>
<evidence type="ECO:0000313" key="8">
    <source>
        <dbReference type="EMBL" id="KAF9578065.1"/>
    </source>
</evidence>
<dbReference type="Gene3D" id="2.60.120.920">
    <property type="match status" value="1"/>
</dbReference>
<feature type="region of interest" description="Disordered" evidence="5">
    <location>
        <begin position="1"/>
        <end position="23"/>
    </location>
</feature>
<evidence type="ECO:0000256" key="5">
    <source>
        <dbReference type="SAM" id="MobiDB-lite"/>
    </source>
</evidence>
<feature type="transmembrane region" description="Helical" evidence="6">
    <location>
        <begin position="78"/>
        <end position="98"/>
    </location>
</feature>
<gene>
    <name evidence="8" type="primary">SSH4_2</name>
    <name evidence="8" type="ORF">BGW38_006350</name>
</gene>
<comment type="caution">
    <text evidence="8">The sequence shown here is derived from an EMBL/GenBank/DDBJ whole genome shotgun (WGS) entry which is preliminary data.</text>
</comment>
<dbReference type="CDD" id="cd12910">
    <property type="entry name" value="SPRY_SSH4_like"/>
    <property type="match status" value="1"/>
</dbReference>
<keyword evidence="4 6" id="KW-0472">Membrane</keyword>
<dbReference type="SUPFAM" id="SSF49899">
    <property type="entry name" value="Concanavalin A-like lectins/glucanases"/>
    <property type="match status" value="1"/>
</dbReference>
<sequence>MSFAARALRATRRDLQDQDQDQDRLWRDALDSTLAPDHPLLPHNPFAHSTPPPAFSTLATIPSFPDDTAPPPGEDEDATWLVIVVLALALAVTLATLIRACAQRISRLLGIPLHGASGARGIGHAGASAGHGSAGRHHGSSGPHQVPEEHDADPDQDLNENDERWALLTDAQRQAFTAAQAFQTAHPPLSVPTDISLSQYLSIQEKGVSAWEFEAPFDSSRVIVHDRTELSFHDQEASVQTNLPIPKQQEVYYWEVKMFEKSPDTVVSVGVSTKPYPNERMPGWNRHSVAYFSKDGQKYCNSPFSGHPYGPIYFEGDVVGCGYRPRTGTLFFTRNGKRIEDAYTGLWYNLFPTVGASGPCVLHVNLGQSGFVFVEANVKKWGLAPAAGNLVPPPAYGREHGSILLETGRTSAALGMPTSPGPAPPTRRPKLQSSQSRARIEAAGVLVQIEESTHSSDAGSSSISEYAKQVMSPINISLSKMSVPTIPPPQYSSLGGAAAVAGGEGGAGGNRGTAERTESESDDETTALIARTISKPIGRTRERSGTLSSIASGSGTRR</sequence>
<dbReference type="PROSITE" id="PS50188">
    <property type="entry name" value="B302_SPRY"/>
    <property type="match status" value="1"/>
</dbReference>
<accession>A0A9P6KAW7</accession>
<feature type="compositionally biased region" description="Basic and acidic residues" evidence="5">
    <location>
        <begin position="11"/>
        <end position="23"/>
    </location>
</feature>
<dbReference type="AlphaFoldDB" id="A0A9P6KAW7"/>
<dbReference type="InterPro" id="IPR001870">
    <property type="entry name" value="B30.2/SPRY"/>
</dbReference>
<evidence type="ECO:0000256" key="6">
    <source>
        <dbReference type="SAM" id="Phobius"/>
    </source>
</evidence>
<proteinExistence type="predicted"/>
<evidence type="ECO:0000256" key="2">
    <source>
        <dbReference type="ARBA" id="ARBA00022692"/>
    </source>
</evidence>
<dbReference type="InterPro" id="IPR003877">
    <property type="entry name" value="SPRY_dom"/>
</dbReference>
<dbReference type="OrthoDB" id="258495at2759"/>
<feature type="region of interest" description="Disordered" evidence="5">
    <location>
        <begin position="37"/>
        <end position="73"/>
    </location>
</feature>
<feature type="region of interest" description="Disordered" evidence="5">
    <location>
        <begin position="494"/>
        <end position="558"/>
    </location>
</feature>
<evidence type="ECO:0000259" key="7">
    <source>
        <dbReference type="PROSITE" id="PS50188"/>
    </source>
</evidence>
<dbReference type="InterPro" id="IPR035780">
    <property type="entry name" value="SPRY_Ssh4-like"/>
</dbReference>
<feature type="compositionally biased region" description="Polar residues" evidence="5">
    <location>
        <begin position="545"/>
        <end position="558"/>
    </location>
</feature>
<reference evidence="8" key="1">
    <citation type="journal article" date="2020" name="Fungal Divers.">
        <title>Resolving the Mortierellaceae phylogeny through synthesis of multi-gene phylogenetics and phylogenomics.</title>
        <authorList>
            <person name="Vandepol N."/>
            <person name="Liber J."/>
            <person name="Desiro A."/>
            <person name="Na H."/>
            <person name="Kennedy M."/>
            <person name="Barry K."/>
            <person name="Grigoriev I.V."/>
            <person name="Miller A.N."/>
            <person name="O'Donnell K."/>
            <person name="Stajich J.E."/>
            <person name="Bonito G."/>
        </authorList>
    </citation>
    <scope>NUCLEOTIDE SEQUENCE</scope>
    <source>
        <strain evidence="8">KOD1015</strain>
    </source>
</reference>
<dbReference type="InterPro" id="IPR043136">
    <property type="entry name" value="B30.2/SPRY_sf"/>
</dbReference>
<protein>
    <submittedName>
        <fullName evidence="8">Rsp5p-dependent ubiquitination, sorting of cargo proteins at the multivesicular body</fullName>
    </submittedName>
</protein>
<dbReference type="PANTHER" id="PTHR12864">
    <property type="entry name" value="RAN BINDING PROTEIN 9-RELATED"/>
    <property type="match status" value="1"/>
</dbReference>
<feature type="compositionally biased region" description="Gly residues" evidence="5">
    <location>
        <begin position="502"/>
        <end position="511"/>
    </location>
</feature>
<evidence type="ECO:0000256" key="3">
    <source>
        <dbReference type="ARBA" id="ARBA00022989"/>
    </source>
</evidence>
<feature type="region of interest" description="Disordered" evidence="5">
    <location>
        <begin position="122"/>
        <end position="158"/>
    </location>
</feature>
<comment type="subcellular location">
    <subcellularLocation>
        <location evidence="1">Membrane</location>
        <topology evidence="1">Single-pass membrane protein</topology>
    </subcellularLocation>
</comment>
<organism evidence="8 9">
    <name type="scientific">Lunasporangiospora selenospora</name>
    <dbReference type="NCBI Taxonomy" id="979761"/>
    <lineage>
        <taxon>Eukaryota</taxon>
        <taxon>Fungi</taxon>
        <taxon>Fungi incertae sedis</taxon>
        <taxon>Mucoromycota</taxon>
        <taxon>Mortierellomycotina</taxon>
        <taxon>Mortierellomycetes</taxon>
        <taxon>Mortierellales</taxon>
        <taxon>Mortierellaceae</taxon>
        <taxon>Lunasporangiospora</taxon>
    </lineage>
</organism>
<dbReference type="Pfam" id="PF00622">
    <property type="entry name" value="SPRY"/>
    <property type="match status" value="1"/>
</dbReference>
<dbReference type="InterPro" id="IPR050618">
    <property type="entry name" value="Ubq-SigPath_Reg"/>
</dbReference>
<keyword evidence="9" id="KW-1185">Reference proteome</keyword>
<feature type="domain" description="B30.2/SPRY" evidence="7">
    <location>
        <begin position="169"/>
        <end position="371"/>
    </location>
</feature>
<name>A0A9P6KAW7_9FUNG</name>
<dbReference type="EMBL" id="JAABOA010004046">
    <property type="protein sequence ID" value="KAF9578065.1"/>
    <property type="molecule type" value="Genomic_DNA"/>
</dbReference>
<dbReference type="GO" id="GO:0016020">
    <property type="term" value="C:membrane"/>
    <property type="evidence" value="ECO:0007669"/>
    <property type="project" value="UniProtKB-SubCell"/>
</dbReference>
<keyword evidence="3 6" id="KW-1133">Transmembrane helix</keyword>